<dbReference type="Proteomes" id="UP000400924">
    <property type="component" value="Unassembled WGS sequence"/>
</dbReference>
<evidence type="ECO:0000313" key="3">
    <source>
        <dbReference type="Proteomes" id="UP000400924"/>
    </source>
</evidence>
<evidence type="ECO:0000256" key="1">
    <source>
        <dbReference type="SAM" id="MobiDB-lite"/>
    </source>
</evidence>
<protein>
    <submittedName>
        <fullName evidence="2">RNA-binding S4 domain-containing protein</fullName>
    </submittedName>
</protein>
<dbReference type="EMBL" id="VJZC01000326">
    <property type="protein sequence ID" value="MPY61698.1"/>
    <property type="molecule type" value="Genomic_DNA"/>
</dbReference>
<dbReference type="AlphaFoldDB" id="A0A5N8XRU2"/>
<name>A0A5N8XRU2_9ACTN</name>
<reference evidence="2 3" key="1">
    <citation type="submission" date="2019-07" db="EMBL/GenBank/DDBJ databases">
        <title>New species of Amycolatopsis and Streptomyces.</title>
        <authorList>
            <person name="Duangmal K."/>
            <person name="Teo W.F.A."/>
            <person name="Lipun K."/>
        </authorList>
    </citation>
    <scope>NUCLEOTIDE SEQUENCE [LARGE SCALE GENOMIC DNA]</scope>
    <source>
        <strain evidence="2 3">NBRC 106415</strain>
    </source>
</reference>
<feature type="compositionally biased region" description="Gly residues" evidence="1">
    <location>
        <begin position="24"/>
        <end position="45"/>
    </location>
</feature>
<sequence>IRDRGTGRPTKRDRREIERLRSLGGPGGFGGPGGLGGPGSSPGPR</sequence>
<gene>
    <name evidence="2" type="ORF">FNH08_32490</name>
</gene>
<accession>A0A5N8XRU2</accession>
<organism evidence="2 3">
    <name type="scientific">Streptomyces spongiae</name>
    <dbReference type="NCBI Taxonomy" id="565072"/>
    <lineage>
        <taxon>Bacteria</taxon>
        <taxon>Bacillati</taxon>
        <taxon>Actinomycetota</taxon>
        <taxon>Actinomycetes</taxon>
        <taxon>Kitasatosporales</taxon>
        <taxon>Streptomycetaceae</taxon>
        <taxon>Streptomyces</taxon>
    </lineage>
</organism>
<comment type="caution">
    <text evidence="2">The sequence shown here is derived from an EMBL/GenBank/DDBJ whole genome shotgun (WGS) entry which is preliminary data.</text>
</comment>
<feature type="non-terminal residue" evidence="2">
    <location>
        <position position="1"/>
    </location>
</feature>
<feature type="region of interest" description="Disordered" evidence="1">
    <location>
        <begin position="1"/>
        <end position="45"/>
    </location>
</feature>
<evidence type="ECO:0000313" key="2">
    <source>
        <dbReference type="EMBL" id="MPY61698.1"/>
    </source>
</evidence>
<keyword evidence="3" id="KW-1185">Reference proteome</keyword>
<proteinExistence type="predicted"/>